<gene>
    <name evidence="1" type="ORF">NTG6680_2319</name>
</gene>
<dbReference type="InterPro" id="IPR029057">
    <property type="entry name" value="PRTase-like"/>
</dbReference>
<keyword evidence="2" id="KW-1185">Reference proteome</keyword>
<sequence>MLYSYELKTKNSRTAMLIKGIPLAAGTAIALVEKSRNMPCYFNRKTAKGHSEGGCTVDGRSEKMGFFRDALP</sequence>
<dbReference type="Gene3D" id="3.40.50.2020">
    <property type="match status" value="1"/>
</dbReference>
<keyword evidence="1" id="KW-0328">Glycosyltransferase</keyword>
<proteinExistence type="predicted"/>
<name>A0ABM8Z170_9PROT</name>
<dbReference type="GO" id="GO:0004588">
    <property type="term" value="F:orotate phosphoribosyltransferase activity"/>
    <property type="evidence" value="ECO:0007669"/>
    <property type="project" value="UniProtKB-EC"/>
</dbReference>
<evidence type="ECO:0000313" key="2">
    <source>
        <dbReference type="Proteomes" id="UP000839052"/>
    </source>
</evidence>
<keyword evidence="1" id="KW-0808">Transferase</keyword>
<reference evidence="1 2" key="1">
    <citation type="submission" date="2021-10" db="EMBL/GenBank/DDBJ databases">
        <authorList>
            <person name="Koch H."/>
        </authorList>
    </citation>
    <scope>NUCLEOTIDE SEQUENCE [LARGE SCALE GENOMIC DNA]</scope>
    <source>
        <strain evidence="1">6680</strain>
    </source>
</reference>
<dbReference type="EMBL" id="OU912926">
    <property type="protein sequence ID" value="CAG9933568.1"/>
    <property type="molecule type" value="Genomic_DNA"/>
</dbReference>
<dbReference type="EC" id="2.4.2.10" evidence="1"/>
<evidence type="ECO:0000313" key="1">
    <source>
        <dbReference type="EMBL" id="CAG9933568.1"/>
    </source>
</evidence>
<dbReference type="Proteomes" id="UP000839052">
    <property type="component" value="Chromosome"/>
</dbReference>
<protein>
    <submittedName>
        <fullName evidence="1">Orotate phosphoribosyltransferase</fullName>
        <ecNumber evidence="1">2.4.2.10</ecNumber>
    </submittedName>
</protein>
<accession>A0ABM8Z170</accession>
<organism evidence="1 2">
    <name type="scientific">Candidatus Nitrotoga arctica</name>
    <dbReference type="NCBI Taxonomy" id="453162"/>
    <lineage>
        <taxon>Bacteria</taxon>
        <taxon>Pseudomonadati</taxon>
        <taxon>Pseudomonadota</taxon>
        <taxon>Betaproteobacteria</taxon>
        <taxon>Nitrosomonadales</taxon>
        <taxon>Gallionellaceae</taxon>
        <taxon>Candidatus Nitrotoga</taxon>
    </lineage>
</organism>